<dbReference type="InterPro" id="IPR036259">
    <property type="entry name" value="MFS_trans_sf"/>
</dbReference>
<dbReference type="PANTHER" id="PTHR23501">
    <property type="entry name" value="MAJOR FACILITATOR SUPERFAMILY"/>
    <property type="match status" value="1"/>
</dbReference>
<evidence type="ECO:0000313" key="8">
    <source>
        <dbReference type="EMBL" id="KAF2713313.1"/>
    </source>
</evidence>
<dbReference type="PANTHER" id="PTHR23501:SF109">
    <property type="entry name" value="MAJOR FACILITATOR SUPERFAMILY (MFS) PROFILE DOMAIN-CONTAINING PROTEIN-RELATED"/>
    <property type="match status" value="1"/>
</dbReference>
<dbReference type="AlphaFoldDB" id="A0A6G1KL12"/>
<keyword evidence="3 6" id="KW-0812">Transmembrane</keyword>
<dbReference type="Proteomes" id="UP000799428">
    <property type="component" value="Unassembled WGS sequence"/>
</dbReference>
<sequence>MEKNDTATSNSEHREIVDDTLTKDGVDHIAASAVGGNLSDMPKGYYTNWRFIGSVAAVSFMAQGLYLGYVLPANTIGIINADVGPDPNYVLIPTVKTLCTGVGLTLVGRLSDIFGRRWFMIVGCSLGILGSIINATAHDIPTIIGGTVFVGLAGAVQTSFSFILMELVANKHRPAITALLFLTTVPFAAFGAVIARALAGYTALSWRWNYILNIITQAIAVVLFFLCYHPPSYSQLHQGKSMRKQLAELDFGGIFLFVGGLVSLVLGLSWGGGLYPWKSVSVIVPLVIGFVTLVAFACYEIYVPQKYPLIPMSLFKNARWMALAGVASVATMFYYSLTVIWPQMITSLYSSNNIEIGLMSGTVGGAIAFGQVVGALTVRWGWGHWQLRVCSLFMCAFIGAMASCNASTRDRGIVFTTIGSFAVGIIEVIAIIAIPFTVPPEDLGLASGVLGSCRSVLGSIALAIFSSVLNTRKTSEITPRFRAVAEAEGLSATSTAAIIKAGIASLVATFTKIPGVTTQNVGKFITALQNGNVVAYHTVFYASLAFGGFAVLCAFCTKSFNEHFTEKVSRRLQGAGHEVKAEKENMA</sequence>
<dbReference type="GO" id="GO:0022857">
    <property type="term" value="F:transmembrane transporter activity"/>
    <property type="evidence" value="ECO:0007669"/>
    <property type="project" value="InterPro"/>
</dbReference>
<feature type="transmembrane region" description="Helical" evidence="6">
    <location>
        <begin position="249"/>
        <end position="270"/>
    </location>
</feature>
<feature type="transmembrane region" description="Helical" evidence="6">
    <location>
        <begin position="444"/>
        <end position="469"/>
    </location>
</feature>
<feature type="transmembrane region" description="Helical" evidence="6">
    <location>
        <begin position="490"/>
        <end position="513"/>
    </location>
</feature>
<feature type="transmembrane region" description="Helical" evidence="6">
    <location>
        <begin position="176"/>
        <end position="198"/>
    </location>
</feature>
<keyword evidence="5 6" id="KW-0472">Membrane</keyword>
<dbReference type="InterPro" id="IPR005829">
    <property type="entry name" value="Sugar_transporter_CS"/>
</dbReference>
<evidence type="ECO:0000259" key="7">
    <source>
        <dbReference type="PROSITE" id="PS50850"/>
    </source>
</evidence>
<dbReference type="InterPro" id="IPR010573">
    <property type="entry name" value="MFS_Str1/Tri12-like"/>
</dbReference>
<evidence type="ECO:0000256" key="4">
    <source>
        <dbReference type="ARBA" id="ARBA00022989"/>
    </source>
</evidence>
<feature type="transmembrane region" description="Helical" evidence="6">
    <location>
        <begin position="51"/>
        <end position="69"/>
    </location>
</feature>
<evidence type="ECO:0000256" key="1">
    <source>
        <dbReference type="ARBA" id="ARBA00004141"/>
    </source>
</evidence>
<dbReference type="InterPro" id="IPR053791">
    <property type="entry name" value="MFS_Tri12-like"/>
</dbReference>
<name>A0A6G1KL12_9PLEO</name>
<feature type="transmembrane region" description="Helical" evidence="6">
    <location>
        <begin position="533"/>
        <end position="557"/>
    </location>
</feature>
<dbReference type="Gene3D" id="1.20.1250.20">
    <property type="entry name" value="MFS general substrate transporter like domains"/>
    <property type="match status" value="2"/>
</dbReference>
<feature type="transmembrane region" description="Helical" evidence="6">
    <location>
        <begin position="119"/>
        <end position="137"/>
    </location>
</feature>
<dbReference type="PROSITE" id="PS50850">
    <property type="entry name" value="MFS"/>
    <property type="match status" value="1"/>
</dbReference>
<feature type="transmembrane region" description="Helical" evidence="6">
    <location>
        <begin position="143"/>
        <end position="164"/>
    </location>
</feature>
<dbReference type="PROSITE" id="PS00216">
    <property type="entry name" value="SUGAR_TRANSPORT_1"/>
    <property type="match status" value="1"/>
</dbReference>
<evidence type="ECO:0000256" key="6">
    <source>
        <dbReference type="SAM" id="Phobius"/>
    </source>
</evidence>
<dbReference type="OrthoDB" id="4161376at2759"/>
<dbReference type="InterPro" id="IPR020846">
    <property type="entry name" value="MFS_dom"/>
</dbReference>
<protein>
    <submittedName>
        <fullName evidence="8">Fungal trichothecene efflux pump</fullName>
    </submittedName>
</protein>
<dbReference type="SUPFAM" id="SSF103473">
    <property type="entry name" value="MFS general substrate transporter"/>
    <property type="match status" value="1"/>
</dbReference>
<keyword evidence="9" id="KW-1185">Reference proteome</keyword>
<feature type="transmembrane region" description="Helical" evidence="6">
    <location>
        <begin position="413"/>
        <end position="438"/>
    </location>
</feature>
<proteinExistence type="predicted"/>
<accession>A0A6G1KL12</accession>
<reference evidence="8" key="1">
    <citation type="journal article" date="2020" name="Stud. Mycol.">
        <title>101 Dothideomycetes genomes: a test case for predicting lifestyles and emergence of pathogens.</title>
        <authorList>
            <person name="Haridas S."/>
            <person name="Albert R."/>
            <person name="Binder M."/>
            <person name="Bloem J."/>
            <person name="Labutti K."/>
            <person name="Salamov A."/>
            <person name="Andreopoulos B."/>
            <person name="Baker S."/>
            <person name="Barry K."/>
            <person name="Bills G."/>
            <person name="Bluhm B."/>
            <person name="Cannon C."/>
            <person name="Castanera R."/>
            <person name="Culley D."/>
            <person name="Daum C."/>
            <person name="Ezra D."/>
            <person name="Gonzalez J."/>
            <person name="Henrissat B."/>
            <person name="Kuo A."/>
            <person name="Liang C."/>
            <person name="Lipzen A."/>
            <person name="Lutzoni F."/>
            <person name="Magnuson J."/>
            <person name="Mondo S."/>
            <person name="Nolan M."/>
            <person name="Ohm R."/>
            <person name="Pangilinan J."/>
            <person name="Park H.-J."/>
            <person name="Ramirez L."/>
            <person name="Alfaro M."/>
            <person name="Sun H."/>
            <person name="Tritt A."/>
            <person name="Yoshinaga Y."/>
            <person name="Zwiers L.-H."/>
            <person name="Turgeon B."/>
            <person name="Goodwin S."/>
            <person name="Spatafora J."/>
            <person name="Crous P."/>
            <person name="Grigoriev I."/>
        </authorList>
    </citation>
    <scope>NUCLEOTIDE SEQUENCE</scope>
    <source>
        <strain evidence="8">CBS 279.74</strain>
    </source>
</reference>
<keyword evidence="2" id="KW-0813">Transport</keyword>
<evidence type="ECO:0000256" key="2">
    <source>
        <dbReference type="ARBA" id="ARBA00022448"/>
    </source>
</evidence>
<evidence type="ECO:0000256" key="5">
    <source>
        <dbReference type="ARBA" id="ARBA00023136"/>
    </source>
</evidence>
<comment type="subcellular location">
    <subcellularLocation>
        <location evidence="1">Membrane</location>
        <topology evidence="1">Multi-pass membrane protein</topology>
    </subcellularLocation>
</comment>
<feature type="transmembrane region" description="Helical" evidence="6">
    <location>
        <begin position="282"/>
        <end position="299"/>
    </location>
</feature>
<dbReference type="CDD" id="cd06179">
    <property type="entry name" value="MFS_TRI12_like"/>
    <property type="match status" value="1"/>
</dbReference>
<dbReference type="GO" id="GO:0005886">
    <property type="term" value="C:plasma membrane"/>
    <property type="evidence" value="ECO:0007669"/>
    <property type="project" value="TreeGrafter"/>
</dbReference>
<keyword evidence="4 6" id="KW-1133">Transmembrane helix</keyword>
<organism evidence="8 9">
    <name type="scientific">Pleomassaria siparia CBS 279.74</name>
    <dbReference type="NCBI Taxonomy" id="1314801"/>
    <lineage>
        <taxon>Eukaryota</taxon>
        <taxon>Fungi</taxon>
        <taxon>Dikarya</taxon>
        <taxon>Ascomycota</taxon>
        <taxon>Pezizomycotina</taxon>
        <taxon>Dothideomycetes</taxon>
        <taxon>Pleosporomycetidae</taxon>
        <taxon>Pleosporales</taxon>
        <taxon>Pleomassariaceae</taxon>
        <taxon>Pleomassaria</taxon>
    </lineage>
</organism>
<dbReference type="Pfam" id="PF06609">
    <property type="entry name" value="TRI12"/>
    <property type="match status" value="1"/>
</dbReference>
<feature type="transmembrane region" description="Helical" evidence="6">
    <location>
        <begin position="210"/>
        <end position="228"/>
    </location>
</feature>
<dbReference type="EMBL" id="MU005765">
    <property type="protein sequence ID" value="KAF2713313.1"/>
    <property type="molecule type" value="Genomic_DNA"/>
</dbReference>
<gene>
    <name evidence="8" type="ORF">K504DRAFT_517293</name>
</gene>
<feature type="transmembrane region" description="Helical" evidence="6">
    <location>
        <begin position="385"/>
        <end position="406"/>
    </location>
</feature>
<evidence type="ECO:0000256" key="3">
    <source>
        <dbReference type="ARBA" id="ARBA00022692"/>
    </source>
</evidence>
<feature type="transmembrane region" description="Helical" evidence="6">
    <location>
        <begin position="320"/>
        <end position="341"/>
    </location>
</feature>
<evidence type="ECO:0000313" key="9">
    <source>
        <dbReference type="Proteomes" id="UP000799428"/>
    </source>
</evidence>
<feature type="domain" description="Major facilitator superfamily (MFS) profile" evidence="7">
    <location>
        <begin position="52"/>
        <end position="519"/>
    </location>
</feature>